<dbReference type="GO" id="GO:0006260">
    <property type="term" value="P:DNA replication"/>
    <property type="evidence" value="ECO:0007669"/>
    <property type="project" value="UniProtKB-UniRule"/>
</dbReference>
<gene>
    <name evidence="7 10" type="primary">smc</name>
    <name evidence="10" type="ORF">CL176_04975</name>
</gene>
<comment type="similarity">
    <text evidence="7">Belongs to the SMC family.</text>
</comment>
<dbReference type="CDD" id="cd03278">
    <property type="entry name" value="ABC_SMC_barmotin"/>
    <property type="match status" value="2"/>
</dbReference>
<evidence type="ECO:0000256" key="8">
    <source>
        <dbReference type="SAM" id="MobiDB-lite"/>
    </source>
</evidence>
<comment type="subcellular location">
    <subcellularLocation>
        <location evidence="1 7">Cytoplasm</location>
    </subcellularLocation>
</comment>
<dbReference type="PIRSF" id="PIRSF005719">
    <property type="entry name" value="SMC"/>
    <property type="match status" value="1"/>
</dbReference>
<evidence type="ECO:0000313" key="11">
    <source>
        <dbReference type="Proteomes" id="UP000263232"/>
    </source>
</evidence>
<accession>A0A347WJZ7</accession>
<feature type="binding site" evidence="7">
    <location>
        <begin position="32"/>
        <end position="39"/>
    </location>
    <ligand>
        <name>ATP</name>
        <dbReference type="ChEBI" id="CHEBI:30616"/>
    </ligand>
</feature>
<dbReference type="InterPro" id="IPR024704">
    <property type="entry name" value="SMC"/>
</dbReference>
<dbReference type="HAMAP" id="MF_01894">
    <property type="entry name" value="Smc_prok"/>
    <property type="match status" value="1"/>
</dbReference>
<dbReference type="NCBIfam" id="TIGR02168">
    <property type="entry name" value="SMC_prok_B"/>
    <property type="match status" value="1"/>
</dbReference>
<dbReference type="GO" id="GO:0005694">
    <property type="term" value="C:chromosome"/>
    <property type="evidence" value="ECO:0007669"/>
    <property type="project" value="InterPro"/>
</dbReference>
<keyword evidence="11" id="KW-1185">Reference proteome</keyword>
<dbReference type="InterPro" id="IPR036277">
    <property type="entry name" value="SMC_hinge_sf"/>
</dbReference>
<sequence>MYLSRIEMTGFKSFADKTVIEFDQGMTAVVGPNGSGKSNLSEAIRWVLGEQSAKSLRGSRMEDVIFNGTQDRKAVNIARVTLVLNNEDRYLDMDFSEVSLTRTYHRNGESKYYINNEAVRLKDIVNLLLDTGLGKDSFSIISQGQVEQIFLNKPEERRTIFEEAAGVQKYQYRKTEAERKLEKSKDHLSRVKDILHELSGQLEPLEVQRNNALTYQELKAGLKEAEVSLYTYQIQTQQVQWQAAERDLESKNEQFETLEKQYQEVHERLAERKIEQENLIQAIDASADRYQGMMQALERKMGQAQMLDQQITFQTDSFTKDSASHEETLTALAQEEDHLSNLKAEYQATKKDLLALKVSIQDLEKQMQRLTGKREDQVEALRQDMIDLYQKQATASNQLKQSEDLVERLSERQIRLAEALEAGKVVAETSEAEATKAQDYFQAQDTAYQTYHKTYQAVLLSQQANQEEREQAQQALFQKERQVQQLQGQVDSQRQQQASYAGYYQGVRSVMTAQHLQGIEGTVADLIQVEASYQQAIDTALGGALQHIIVQDDQAARAAIEYLRKQRAGRATFLPRPNIKSRSLADHLHQAAQKHPGFVGVASDLVQSSPENRAIVENLLGTTVVVEEVSQAQLMAKDLKQSVKLVTLDGEVIMPGGAITGGRNKHQQSSMLTRQRQLEEVEAAYKQANDELAQLERNWQAIQSQEKELQKELTEVTEHLNKASQARQQAQHAQEAAKQEARQASERLIIQSDEQKTVQQELTAATELVISSQADLQEAQAAIEANQATLEQLTASEADRQAQVSELEQQLHRFNTQEAVQSVELKQLQQAVLERQEKVANYQAQIESYQHSRESQTLDIDTLKVNLAKLQTENDLAKIEAEQLETQIEEQRQERTILTEAIRLDEGQEKTLQDELQQLGRQIARLEGQIEKYTSFIDRQLDYLNSEYQLNFEMAQAIAQPIENETTSENRVKTLRRKIDQLGPINLQAIEDYDELKERFDNLSAQEADLLTAMGQLEATMAEMDEEVTSRFGKTFHEINEQFQGTFQKLFAGGSAYLELTQPDNLLTTGVDIIAQPPGKRKQNLALLSGGERALTAIALLFAILEVKPVPFVVLDEVEAALDDANVYRYGEYIQSFTEDTQFIVITHRKGTMEHADVLYGVTMEKSGVSKLASVRLSEAEEALEA</sequence>
<name>A0A347WJZ7_9LACT</name>
<keyword evidence="3 7" id="KW-0547">Nucleotide-binding</keyword>
<dbReference type="OrthoDB" id="9808768at2"/>
<feature type="region of interest" description="Disordered" evidence="8">
    <location>
        <begin position="722"/>
        <end position="742"/>
    </location>
</feature>
<feature type="coiled-coil region" evidence="7">
    <location>
        <begin position="241"/>
        <end position="300"/>
    </location>
</feature>
<dbReference type="SMART" id="SM00968">
    <property type="entry name" value="SMC_hinge"/>
    <property type="match status" value="1"/>
</dbReference>
<keyword evidence="2 7" id="KW-0963">Cytoplasm</keyword>
<dbReference type="PANTHER" id="PTHR43977">
    <property type="entry name" value="STRUCTURAL MAINTENANCE OF CHROMOSOMES PROTEIN 3"/>
    <property type="match status" value="1"/>
</dbReference>
<dbReference type="Pfam" id="PF02463">
    <property type="entry name" value="SMC_N"/>
    <property type="match status" value="1"/>
</dbReference>
<proteinExistence type="inferred from homology"/>
<dbReference type="SUPFAM" id="SSF75553">
    <property type="entry name" value="Smc hinge domain"/>
    <property type="match status" value="1"/>
</dbReference>
<dbReference type="SUPFAM" id="SSF52540">
    <property type="entry name" value="P-loop containing nucleoside triphosphate hydrolases"/>
    <property type="match status" value="1"/>
</dbReference>
<dbReference type="GO" id="GO:0016887">
    <property type="term" value="F:ATP hydrolysis activity"/>
    <property type="evidence" value="ECO:0007669"/>
    <property type="project" value="InterPro"/>
</dbReference>
<dbReference type="Gene3D" id="1.20.1060.20">
    <property type="match status" value="1"/>
</dbReference>
<dbReference type="GO" id="GO:0005737">
    <property type="term" value="C:cytoplasm"/>
    <property type="evidence" value="ECO:0007669"/>
    <property type="project" value="UniProtKB-SubCell"/>
</dbReference>
<dbReference type="InterPro" id="IPR011890">
    <property type="entry name" value="SMC_prok"/>
</dbReference>
<comment type="function">
    <text evidence="7">Required for chromosome condensation and partitioning.</text>
</comment>
<dbReference type="GO" id="GO:0007062">
    <property type="term" value="P:sister chromatid cohesion"/>
    <property type="evidence" value="ECO:0007669"/>
    <property type="project" value="InterPro"/>
</dbReference>
<dbReference type="InterPro" id="IPR003395">
    <property type="entry name" value="RecF/RecN/SMC_N"/>
</dbReference>
<dbReference type="KEGG" id="abae:CL176_04975"/>
<dbReference type="RefSeq" id="WP_118990316.1">
    <property type="nucleotide sequence ID" value="NZ_CP023434.1"/>
</dbReference>
<dbReference type="Pfam" id="PF06470">
    <property type="entry name" value="SMC_hinge"/>
    <property type="match status" value="1"/>
</dbReference>
<dbReference type="EMBL" id="CP023434">
    <property type="protein sequence ID" value="AXY25404.1"/>
    <property type="molecule type" value="Genomic_DNA"/>
</dbReference>
<feature type="coiled-coil region" evidence="7">
    <location>
        <begin position="325"/>
        <end position="412"/>
    </location>
</feature>
<feature type="coiled-coil region" evidence="7">
    <location>
        <begin position="167"/>
        <end position="194"/>
    </location>
</feature>
<evidence type="ECO:0000256" key="4">
    <source>
        <dbReference type="ARBA" id="ARBA00022840"/>
    </source>
</evidence>
<dbReference type="GO" id="GO:0030261">
    <property type="term" value="P:chromosome condensation"/>
    <property type="evidence" value="ECO:0007669"/>
    <property type="project" value="InterPro"/>
</dbReference>
<comment type="subunit">
    <text evidence="7">Homodimer.</text>
</comment>
<keyword evidence="5 7" id="KW-0175">Coiled coil</keyword>
<dbReference type="FunFam" id="3.40.50.300:FF:000984">
    <property type="entry name" value="Chromosome partition protein Smc"/>
    <property type="match status" value="1"/>
</dbReference>
<evidence type="ECO:0000256" key="5">
    <source>
        <dbReference type="ARBA" id="ARBA00023054"/>
    </source>
</evidence>
<feature type="coiled-coil region" evidence="7">
    <location>
        <begin position="986"/>
        <end position="1013"/>
    </location>
</feature>
<dbReference type="GO" id="GO:0003677">
    <property type="term" value="F:DNA binding"/>
    <property type="evidence" value="ECO:0007669"/>
    <property type="project" value="UniProtKB-UniRule"/>
</dbReference>
<dbReference type="Gene3D" id="3.30.70.1620">
    <property type="match status" value="1"/>
</dbReference>
<feature type="compositionally biased region" description="Low complexity" evidence="8">
    <location>
        <begin position="722"/>
        <end position="734"/>
    </location>
</feature>
<evidence type="ECO:0000313" key="10">
    <source>
        <dbReference type="EMBL" id="AXY25404.1"/>
    </source>
</evidence>
<protein>
    <recommendedName>
        <fullName evidence="7">Chromosome partition protein Smc</fullName>
    </recommendedName>
</protein>
<feature type="coiled-coil region" evidence="7">
    <location>
        <begin position="776"/>
        <end position="936"/>
    </location>
</feature>
<evidence type="ECO:0000259" key="9">
    <source>
        <dbReference type="SMART" id="SM00968"/>
    </source>
</evidence>
<evidence type="ECO:0000256" key="3">
    <source>
        <dbReference type="ARBA" id="ARBA00022741"/>
    </source>
</evidence>
<organism evidence="10 11">
    <name type="scientific">Suicoccus acidiformans</name>
    <dbReference type="NCBI Taxonomy" id="2036206"/>
    <lineage>
        <taxon>Bacteria</taxon>
        <taxon>Bacillati</taxon>
        <taxon>Bacillota</taxon>
        <taxon>Bacilli</taxon>
        <taxon>Lactobacillales</taxon>
        <taxon>Aerococcaceae</taxon>
        <taxon>Suicoccus</taxon>
    </lineage>
</organism>
<feature type="domain" description="SMC hinge" evidence="9">
    <location>
        <begin position="517"/>
        <end position="636"/>
    </location>
</feature>
<comment type="domain">
    <text evidence="7">Contains large globular domains required for ATP hydrolysis at each terminus and a third globular domain forming a flexible hinge near the middle of the molecule. These domains are separated by coiled-coil structures.</text>
</comment>
<evidence type="ECO:0000256" key="2">
    <source>
        <dbReference type="ARBA" id="ARBA00022490"/>
    </source>
</evidence>
<dbReference type="GO" id="GO:0007059">
    <property type="term" value="P:chromosome segregation"/>
    <property type="evidence" value="ECO:0007669"/>
    <property type="project" value="UniProtKB-UniRule"/>
</dbReference>
<dbReference type="Proteomes" id="UP000263232">
    <property type="component" value="Chromosome"/>
</dbReference>
<keyword evidence="4 7" id="KW-0067">ATP-binding</keyword>
<evidence type="ECO:0000256" key="1">
    <source>
        <dbReference type="ARBA" id="ARBA00004496"/>
    </source>
</evidence>
<keyword evidence="6 7" id="KW-0238">DNA-binding</keyword>
<dbReference type="Gene3D" id="3.40.50.300">
    <property type="entry name" value="P-loop containing nucleotide triphosphate hydrolases"/>
    <property type="match status" value="2"/>
</dbReference>
<evidence type="ECO:0000256" key="6">
    <source>
        <dbReference type="ARBA" id="ARBA00023125"/>
    </source>
</evidence>
<dbReference type="FunFam" id="3.40.50.300:FF:000901">
    <property type="entry name" value="Chromosome partition protein Smc"/>
    <property type="match status" value="1"/>
</dbReference>
<dbReference type="AlphaFoldDB" id="A0A347WJZ7"/>
<dbReference type="InterPro" id="IPR010935">
    <property type="entry name" value="SMC_hinge"/>
</dbReference>
<reference evidence="10 11" key="1">
    <citation type="submission" date="2017-09" db="EMBL/GenBank/DDBJ databases">
        <title>Complete genome sequence of Oxytococcus suis strain ZY16052.</title>
        <authorList>
            <person name="Li F."/>
        </authorList>
    </citation>
    <scope>NUCLEOTIDE SEQUENCE [LARGE SCALE GENOMIC DNA]</scope>
    <source>
        <strain evidence="10 11">ZY16052</strain>
    </source>
</reference>
<dbReference type="GO" id="GO:0005524">
    <property type="term" value="F:ATP binding"/>
    <property type="evidence" value="ECO:0007669"/>
    <property type="project" value="UniProtKB-UniRule"/>
</dbReference>
<evidence type="ECO:0000256" key="7">
    <source>
        <dbReference type="HAMAP-Rule" id="MF_01894"/>
    </source>
</evidence>
<dbReference type="InterPro" id="IPR027417">
    <property type="entry name" value="P-loop_NTPase"/>
</dbReference>
<feature type="coiled-coil region" evidence="7">
    <location>
        <begin position="462"/>
        <end position="496"/>
    </location>
</feature>